<gene>
    <name evidence="1" type="ORF">JAAARDRAFT_208943</name>
</gene>
<dbReference type="EMBL" id="KL197726">
    <property type="protein sequence ID" value="KDQ55252.1"/>
    <property type="molecule type" value="Genomic_DNA"/>
</dbReference>
<dbReference type="STRING" id="933084.A0A067PVE5"/>
<dbReference type="AlphaFoldDB" id="A0A067PVE5"/>
<proteinExistence type="predicted"/>
<dbReference type="InParanoid" id="A0A067PVE5"/>
<dbReference type="InterPro" id="IPR032675">
    <property type="entry name" value="LRR_dom_sf"/>
</dbReference>
<dbReference type="OrthoDB" id="2788229at2759"/>
<reference evidence="2" key="1">
    <citation type="journal article" date="2014" name="Proc. Natl. Acad. Sci. U.S.A.">
        <title>Extensive sampling of basidiomycete genomes demonstrates inadequacy of the white-rot/brown-rot paradigm for wood decay fungi.</title>
        <authorList>
            <person name="Riley R."/>
            <person name="Salamov A.A."/>
            <person name="Brown D.W."/>
            <person name="Nagy L.G."/>
            <person name="Floudas D."/>
            <person name="Held B.W."/>
            <person name="Levasseur A."/>
            <person name="Lombard V."/>
            <person name="Morin E."/>
            <person name="Otillar R."/>
            <person name="Lindquist E.A."/>
            <person name="Sun H."/>
            <person name="LaButti K.M."/>
            <person name="Schmutz J."/>
            <person name="Jabbour D."/>
            <person name="Luo H."/>
            <person name="Baker S.E."/>
            <person name="Pisabarro A.G."/>
            <person name="Walton J.D."/>
            <person name="Blanchette R.A."/>
            <person name="Henrissat B."/>
            <person name="Martin F."/>
            <person name="Cullen D."/>
            <person name="Hibbett D.S."/>
            <person name="Grigoriev I.V."/>
        </authorList>
    </citation>
    <scope>NUCLEOTIDE SEQUENCE [LARGE SCALE GENOMIC DNA]</scope>
    <source>
        <strain evidence="2">MUCL 33604</strain>
    </source>
</reference>
<accession>A0A067PVE5</accession>
<protein>
    <recommendedName>
        <fullName evidence="3">F-box domain-containing protein</fullName>
    </recommendedName>
</protein>
<dbReference type="SUPFAM" id="SSF52047">
    <property type="entry name" value="RNI-like"/>
    <property type="match status" value="1"/>
</dbReference>
<evidence type="ECO:0000313" key="1">
    <source>
        <dbReference type="EMBL" id="KDQ55252.1"/>
    </source>
</evidence>
<organism evidence="1 2">
    <name type="scientific">Jaapia argillacea MUCL 33604</name>
    <dbReference type="NCBI Taxonomy" id="933084"/>
    <lineage>
        <taxon>Eukaryota</taxon>
        <taxon>Fungi</taxon>
        <taxon>Dikarya</taxon>
        <taxon>Basidiomycota</taxon>
        <taxon>Agaricomycotina</taxon>
        <taxon>Agaricomycetes</taxon>
        <taxon>Agaricomycetidae</taxon>
        <taxon>Jaapiales</taxon>
        <taxon>Jaapiaceae</taxon>
        <taxon>Jaapia</taxon>
    </lineage>
</organism>
<dbReference type="Gene3D" id="3.80.10.10">
    <property type="entry name" value="Ribonuclease Inhibitor"/>
    <property type="match status" value="1"/>
</dbReference>
<sequence length="374" mass="42025">MPPLPQELIDIIIDNLDDDLEALCACSLTCQAWLPSSRKHLFDTLSLDHLDSCHLPYTFSITLFSCKTRLGGLTPYFKNITQLRLVRTVWNELTQDTKSVIYTEFPSVKALTLLDCQFSSFEELLALVSAYPLLRDLSVECLTLGDREDEEPEASEHLRKALTRESSLTSLAVDATCFLGFSKSFSREFTLVNLVELDCSMPGRDVGDVEPLRLLFQSVSTALRQLKIAFSAAPSQTMIDAIDRSRLLSHPFQLKELIISASIFDHVLTPRLIWTLLSQLQVPTLETLVVCGHVYNMGSTLLYSDGSILGDTETWDQVNHILDQPRFSKLRKLEFSLLYASSLVVGDDIEAALSNCFPGFAEKGWLTFKWAWAV</sequence>
<evidence type="ECO:0008006" key="3">
    <source>
        <dbReference type="Google" id="ProtNLM"/>
    </source>
</evidence>
<evidence type="ECO:0000313" key="2">
    <source>
        <dbReference type="Proteomes" id="UP000027265"/>
    </source>
</evidence>
<dbReference type="HOGENOM" id="CLU_036316_4_1_1"/>
<name>A0A067PVE5_9AGAM</name>
<dbReference type="Proteomes" id="UP000027265">
    <property type="component" value="Unassembled WGS sequence"/>
</dbReference>
<keyword evidence="2" id="KW-1185">Reference proteome</keyword>